<reference evidence="6" key="1">
    <citation type="submission" date="2021-12" db="EMBL/GenBank/DDBJ databases">
        <title>Convergent genome expansion in fungi linked to evolution of root-endophyte symbiosis.</title>
        <authorList>
            <consortium name="DOE Joint Genome Institute"/>
            <person name="Ke Y.-H."/>
            <person name="Bonito G."/>
            <person name="Liao H.-L."/>
            <person name="Looney B."/>
            <person name="Rojas-Flechas A."/>
            <person name="Nash J."/>
            <person name="Hameed K."/>
            <person name="Schadt C."/>
            <person name="Martin F."/>
            <person name="Crous P.W."/>
            <person name="Miettinen O."/>
            <person name="Magnuson J.K."/>
            <person name="Labbe J."/>
            <person name="Jacobson D."/>
            <person name="Doktycz M.J."/>
            <person name="Veneault-Fourrey C."/>
            <person name="Kuo A."/>
            <person name="Mondo S."/>
            <person name="Calhoun S."/>
            <person name="Riley R."/>
            <person name="Ohm R."/>
            <person name="LaButti K."/>
            <person name="Andreopoulos B."/>
            <person name="Pangilinan J."/>
            <person name="Nolan M."/>
            <person name="Tritt A."/>
            <person name="Clum A."/>
            <person name="Lipzen A."/>
            <person name="Daum C."/>
            <person name="Barry K."/>
            <person name="Grigoriev I.V."/>
            <person name="Vilgalys R."/>
        </authorList>
    </citation>
    <scope>NUCLEOTIDE SEQUENCE</scope>
    <source>
        <strain evidence="6">PMI_201</strain>
    </source>
</reference>
<dbReference type="Pfam" id="PF04828">
    <property type="entry name" value="GFA"/>
    <property type="match status" value="1"/>
</dbReference>
<dbReference type="Proteomes" id="UP001201262">
    <property type="component" value="Unassembled WGS sequence"/>
</dbReference>
<keyword evidence="3" id="KW-0862">Zinc</keyword>
<evidence type="ECO:0000256" key="1">
    <source>
        <dbReference type="ARBA" id="ARBA00005495"/>
    </source>
</evidence>
<dbReference type="PANTHER" id="PTHR33337:SF39">
    <property type="entry name" value="DUF636 DOMAIN PROTEIN (AFU_ORTHOLOGUE AFUA_6G11530)"/>
    <property type="match status" value="1"/>
</dbReference>
<dbReference type="InterPro" id="IPR011057">
    <property type="entry name" value="Mss4-like_sf"/>
</dbReference>
<evidence type="ECO:0000313" key="6">
    <source>
        <dbReference type="EMBL" id="KAH8689388.1"/>
    </source>
</evidence>
<dbReference type="GO" id="GO:0046872">
    <property type="term" value="F:metal ion binding"/>
    <property type="evidence" value="ECO:0007669"/>
    <property type="project" value="UniProtKB-KW"/>
</dbReference>
<dbReference type="GO" id="GO:0016846">
    <property type="term" value="F:carbon-sulfur lyase activity"/>
    <property type="evidence" value="ECO:0007669"/>
    <property type="project" value="InterPro"/>
</dbReference>
<dbReference type="InterPro" id="IPR006913">
    <property type="entry name" value="CENP-V/GFA"/>
</dbReference>
<comment type="similarity">
    <text evidence="1">Belongs to the Gfa family.</text>
</comment>
<dbReference type="PROSITE" id="PS51891">
    <property type="entry name" value="CENP_V_GFA"/>
    <property type="match status" value="1"/>
</dbReference>
<name>A0AAD4KDZ7_9EURO</name>
<evidence type="ECO:0000256" key="2">
    <source>
        <dbReference type="ARBA" id="ARBA00022723"/>
    </source>
</evidence>
<evidence type="ECO:0000313" key="7">
    <source>
        <dbReference type="Proteomes" id="UP001201262"/>
    </source>
</evidence>
<organism evidence="6 7">
    <name type="scientific">Talaromyces proteolyticus</name>
    <dbReference type="NCBI Taxonomy" id="1131652"/>
    <lineage>
        <taxon>Eukaryota</taxon>
        <taxon>Fungi</taxon>
        <taxon>Dikarya</taxon>
        <taxon>Ascomycota</taxon>
        <taxon>Pezizomycotina</taxon>
        <taxon>Eurotiomycetes</taxon>
        <taxon>Eurotiomycetidae</taxon>
        <taxon>Eurotiales</taxon>
        <taxon>Trichocomaceae</taxon>
        <taxon>Talaromyces</taxon>
        <taxon>Talaromyces sect. Bacilispori</taxon>
    </lineage>
</organism>
<evidence type="ECO:0000256" key="3">
    <source>
        <dbReference type="ARBA" id="ARBA00022833"/>
    </source>
</evidence>
<keyword evidence="7" id="KW-1185">Reference proteome</keyword>
<sequence>MSLTISGNCLCGKIRYDVSGPPITRVICHCDNCRRSTGSAFMANNFYKKNQLQIHNSEGALLRTYLDGQTDSKHTVKRSFCGNCGSHLFITNDSDPMLADAVIVTTGTMDRHQLQSTGDGGWAPEQEFFCKRRAKWIPEFDGTKKCDAMK</sequence>
<proteinExistence type="inferred from homology"/>
<evidence type="ECO:0000256" key="4">
    <source>
        <dbReference type="ARBA" id="ARBA00023239"/>
    </source>
</evidence>
<dbReference type="Gene3D" id="3.90.1590.10">
    <property type="entry name" value="glutathione-dependent formaldehyde- activating enzyme (gfa)"/>
    <property type="match status" value="1"/>
</dbReference>
<dbReference type="SUPFAM" id="SSF51316">
    <property type="entry name" value="Mss4-like"/>
    <property type="match status" value="1"/>
</dbReference>
<comment type="caution">
    <text evidence="6">The sequence shown here is derived from an EMBL/GenBank/DDBJ whole genome shotgun (WGS) entry which is preliminary data.</text>
</comment>
<feature type="domain" description="CENP-V/GFA" evidence="5">
    <location>
        <begin position="5"/>
        <end position="123"/>
    </location>
</feature>
<gene>
    <name evidence="6" type="ORF">BGW36DRAFT_365159</name>
</gene>
<dbReference type="PANTHER" id="PTHR33337">
    <property type="entry name" value="GFA DOMAIN-CONTAINING PROTEIN"/>
    <property type="match status" value="1"/>
</dbReference>
<accession>A0AAD4KDZ7</accession>
<keyword evidence="2" id="KW-0479">Metal-binding</keyword>
<dbReference type="GeneID" id="70244911"/>
<evidence type="ECO:0000259" key="5">
    <source>
        <dbReference type="PROSITE" id="PS51891"/>
    </source>
</evidence>
<dbReference type="RefSeq" id="XP_046065742.1">
    <property type="nucleotide sequence ID" value="XM_046214624.1"/>
</dbReference>
<dbReference type="AlphaFoldDB" id="A0AAD4KDZ7"/>
<keyword evidence="4" id="KW-0456">Lyase</keyword>
<dbReference type="EMBL" id="JAJTJA010000015">
    <property type="protein sequence ID" value="KAH8689388.1"/>
    <property type="molecule type" value="Genomic_DNA"/>
</dbReference>
<protein>
    <submittedName>
        <fullName evidence="6">DUF636 domain protein</fullName>
    </submittedName>
</protein>